<dbReference type="SUPFAM" id="SSF161111">
    <property type="entry name" value="Cation efflux protein transmembrane domain-like"/>
    <property type="match status" value="1"/>
</dbReference>
<feature type="domain" description="Cation efflux protein transmembrane" evidence="7">
    <location>
        <begin position="13"/>
        <end position="219"/>
    </location>
</feature>
<dbReference type="Pfam" id="PF01545">
    <property type="entry name" value="Cation_efflux"/>
    <property type="match status" value="1"/>
</dbReference>
<dbReference type="GO" id="GO:0016020">
    <property type="term" value="C:membrane"/>
    <property type="evidence" value="ECO:0007669"/>
    <property type="project" value="UniProtKB-SubCell"/>
</dbReference>
<dbReference type="InterPro" id="IPR040177">
    <property type="entry name" value="SLC30A9"/>
</dbReference>
<evidence type="ECO:0000259" key="7">
    <source>
        <dbReference type="Pfam" id="PF01545"/>
    </source>
</evidence>
<accession>A0A0G1WX60</accession>
<evidence type="ECO:0000256" key="1">
    <source>
        <dbReference type="ARBA" id="ARBA00004141"/>
    </source>
</evidence>
<keyword evidence="5 6" id="KW-0472">Membrane</keyword>
<evidence type="ECO:0000256" key="6">
    <source>
        <dbReference type="SAM" id="Phobius"/>
    </source>
</evidence>
<comment type="caution">
    <text evidence="8">The sequence shown here is derived from an EMBL/GenBank/DDBJ whole genome shotgun (WGS) entry which is preliminary data.</text>
</comment>
<evidence type="ECO:0000313" key="8">
    <source>
        <dbReference type="EMBL" id="KKW23115.1"/>
    </source>
</evidence>
<dbReference type="InterPro" id="IPR027469">
    <property type="entry name" value="Cation_efflux_TMD_sf"/>
</dbReference>
<dbReference type="AlphaFoldDB" id="A0A0G1WX60"/>
<proteinExistence type="predicted"/>
<protein>
    <submittedName>
        <fullName evidence="8">Cation efflux protein</fullName>
    </submittedName>
</protein>
<name>A0A0G1WX60_9BACT</name>
<dbReference type="PANTHER" id="PTHR13414:SF9">
    <property type="entry name" value="PROTON-COUPLED ZINC ANTIPORTER SLC30A9, MITOCHONDRIAL"/>
    <property type="match status" value="1"/>
</dbReference>
<dbReference type="GO" id="GO:0008324">
    <property type="term" value="F:monoatomic cation transmembrane transporter activity"/>
    <property type="evidence" value="ECO:0007669"/>
    <property type="project" value="InterPro"/>
</dbReference>
<feature type="transmembrane region" description="Helical" evidence="6">
    <location>
        <begin position="190"/>
        <end position="212"/>
    </location>
</feature>
<keyword evidence="2" id="KW-0813">Transport</keyword>
<evidence type="ECO:0000256" key="4">
    <source>
        <dbReference type="ARBA" id="ARBA00022989"/>
    </source>
</evidence>
<organism evidence="8 9">
    <name type="scientific">Candidatus Kaiserbacteria bacterium GW2011_GWA2_52_12</name>
    <dbReference type="NCBI Taxonomy" id="1618671"/>
    <lineage>
        <taxon>Bacteria</taxon>
        <taxon>Candidatus Kaiseribacteriota</taxon>
    </lineage>
</organism>
<sequence>MTLQHTSGFLPVLTAVGGNAVVTVSKFGAALVSGSSSMFSETVHSFADTLNQMLLLIGLRRSLKKADESFEYGYGRERFFWALISACGVFFVGAGVTAYKGIASLVFPEPIEISPLIFGVLLFSLVVESYTFYVAARTLRKSFPEATWLERFRAADPMTLAVCLEDAVAVAGVCIAAFAIGISYYTGSAVWDALGSIVISVFLAATAITLIVKNRAYLIGKAMPEKLQEEVVKLLEADPAIEKVIDFKSAVLGWGVYRIKCEVEFNGGALLREAYRKRSMKDQFENVRGDFEEFKRFLADYTDRIPRLMGKKIDEIEKRLCEKHPSIRHIDIEIN</sequence>
<dbReference type="EMBL" id="LCQW01000028">
    <property type="protein sequence ID" value="KKW23115.1"/>
    <property type="molecule type" value="Genomic_DNA"/>
</dbReference>
<evidence type="ECO:0000256" key="2">
    <source>
        <dbReference type="ARBA" id="ARBA00022448"/>
    </source>
</evidence>
<dbReference type="PANTHER" id="PTHR13414">
    <property type="entry name" value="HUEL-CATION TRANSPORTER"/>
    <property type="match status" value="1"/>
</dbReference>
<feature type="transmembrane region" description="Helical" evidence="6">
    <location>
        <begin position="79"/>
        <end position="96"/>
    </location>
</feature>
<gene>
    <name evidence="8" type="ORF">UY67_C0028G0005</name>
</gene>
<keyword evidence="4 6" id="KW-1133">Transmembrane helix</keyword>
<dbReference type="InterPro" id="IPR058533">
    <property type="entry name" value="Cation_efflux_TM"/>
</dbReference>
<dbReference type="InterPro" id="IPR002524">
    <property type="entry name" value="Cation_efflux"/>
</dbReference>
<evidence type="ECO:0000256" key="3">
    <source>
        <dbReference type="ARBA" id="ARBA00022692"/>
    </source>
</evidence>
<feature type="transmembrane region" description="Helical" evidence="6">
    <location>
        <begin position="116"/>
        <end position="136"/>
    </location>
</feature>
<feature type="transmembrane region" description="Helical" evidence="6">
    <location>
        <begin position="157"/>
        <end position="184"/>
    </location>
</feature>
<keyword evidence="3 6" id="KW-0812">Transmembrane</keyword>
<dbReference type="STRING" id="1618671.UY67_C0028G0005"/>
<dbReference type="Proteomes" id="UP000034273">
    <property type="component" value="Unassembled WGS sequence"/>
</dbReference>
<evidence type="ECO:0000313" key="9">
    <source>
        <dbReference type="Proteomes" id="UP000034273"/>
    </source>
</evidence>
<reference evidence="8 9" key="1">
    <citation type="journal article" date="2015" name="Nature">
        <title>rRNA introns, odd ribosomes, and small enigmatic genomes across a large radiation of phyla.</title>
        <authorList>
            <person name="Brown C.T."/>
            <person name="Hug L.A."/>
            <person name="Thomas B.C."/>
            <person name="Sharon I."/>
            <person name="Castelle C.J."/>
            <person name="Singh A."/>
            <person name="Wilkins M.J."/>
            <person name="Williams K.H."/>
            <person name="Banfield J.F."/>
        </authorList>
    </citation>
    <scope>NUCLEOTIDE SEQUENCE [LARGE SCALE GENOMIC DNA]</scope>
</reference>
<dbReference type="GO" id="GO:0006882">
    <property type="term" value="P:intracellular zinc ion homeostasis"/>
    <property type="evidence" value="ECO:0007669"/>
    <property type="project" value="TreeGrafter"/>
</dbReference>
<dbReference type="NCBIfam" id="TIGR01297">
    <property type="entry name" value="CDF"/>
    <property type="match status" value="1"/>
</dbReference>
<dbReference type="Gene3D" id="1.20.1510.10">
    <property type="entry name" value="Cation efflux protein transmembrane domain"/>
    <property type="match status" value="1"/>
</dbReference>
<evidence type="ECO:0000256" key="5">
    <source>
        <dbReference type="ARBA" id="ARBA00023136"/>
    </source>
</evidence>
<comment type="subcellular location">
    <subcellularLocation>
        <location evidence="1">Membrane</location>
        <topology evidence="1">Multi-pass membrane protein</topology>
    </subcellularLocation>
</comment>
<dbReference type="GO" id="GO:0006829">
    <property type="term" value="P:zinc ion transport"/>
    <property type="evidence" value="ECO:0007669"/>
    <property type="project" value="InterPro"/>
</dbReference>